<dbReference type="SUPFAM" id="SSF53474">
    <property type="entry name" value="alpha/beta-Hydrolases"/>
    <property type="match status" value="1"/>
</dbReference>
<name>A0A9D1XTL7_9BACT</name>
<protein>
    <submittedName>
        <fullName evidence="2">Esterase family protein</fullName>
    </submittedName>
</protein>
<dbReference type="PANTHER" id="PTHR48098">
    <property type="entry name" value="ENTEROCHELIN ESTERASE-RELATED"/>
    <property type="match status" value="1"/>
</dbReference>
<dbReference type="InterPro" id="IPR000801">
    <property type="entry name" value="Esterase-like"/>
</dbReference>
<feature type="signal peptide" evidence="1">
    <location>
        <begin position="1"/>
        <end position="22"/>
    </location>
</feature>
<dbReference type="EMBL" id="DXEN01000092">
    <property type="protein sequence ID" value="HIX87408.1"/>
    <property type="molecule type" value="Genomic_DNA"/>
</dbReference>
<dbReference type="InterPro" id="IPR029058">
    <property type="entry name" value="AB_hydrolase_fold"/>
</dbReference>
<gene>
    <name evidence="2" type="ORF">H9848_12515</name>
</gene>
<keyword evidence="1" id="KW-0732">Signal</keyword>
<evidence type="ECO:0000313" key="2">
    <source>
        <dbReference type="EMBL" id="HIX87408.1"/>
    </source>
</evidence>
<accession>A0A9D1XTL7</accession>
<evidence type="ECO:0000256" key="1">
    <source>
        <dbReference type="SAM" id="SignalP"/>
    </source>
</evidence>
<reference evidence="2" key="1">
    <citation type="journal article" date="2021" name="PeerJ">
        <title>Extensive microbial diversity within the chicken gut microbiome revealed by metagenomics and culture.</title>
        <authorList>
            <person name="Gilroy R."/>
            <person name="Ravi A."/>
            <person name="Getino M."/>
            <person name="Pursley I."/>
            <person name="Horton D.L."/>
            <person name="Alikhan N.F."/>
            <person name="Baker D."/>
            <person name="Gharbi K."/>
            <person name="Hall N."/>
            <person name="Watson M."/>
            <person name="Adriaenssens E.M."/>
            <person name="Foster-Nyarko E."/>
            <person name="Jarju S."/>
            <person name="Secka A."/>
            <person name="Antonio M."/>
            <person name="Oren A."/>
            <person name="Chaudhuri R.R."/>
            <person name="La Ragione R."/>
            <person name="Hildebrand F."/>
            <person name="Pallen M.J."/>
        </authorList>
    </citation>
    <scope>NUCLEOTIDE SEQUENCE</scope>
    <source>
        <strain evidence="2">ChiHecec2B26-12326</strain>
    </source>
</reference>
<dbReference type="AlphaFoldDB" id="A0A9D1XTL7"/>
<dbReference type="Proteomes" id="UP000823847">
    <property type="component" value="Unassembled WGS sequence"/>
</dbReference>
<evidence type="ECO:0000313" key="3">
    <source>
        <dbReference type="Proteomes" id="UP000823847"/>
    </source>
</evidence>
<sequence length="274" mass="31227">MNGWRRWLLGISACLLSLCAWAARVDTLQVRSLAMNKRVEVVVICPDAAERKACPVVYLLHGHGGDAHTWLGTTKPELPEIADEKGLFFVCPDGEASWYWDSPLNADVRYETFVSDELVQYIDSCYPTIADRKGRAITGFSMGGHGALWNAIRHSDVFSAVGSTSGGVDIRPFPKNWNMSDQLGEKERYPENWENYTVINLVPQMLNGQLAIIIDCGYGDFFFDVNTRFHEALQKQGVDHDFIVRPGEHNHRYWHNSIDYQILFFQKHFREQGL</sequence>
<dbReference type="PANTHER" id="PTHR48098:SF1">
    <property type="entry name" value="DIACYLGLYCEROL ACYLTRANSFERASE_MYCOLYLTRANSFERASE AG85A"/>
    <property type="match status" value="1"/>
</dbReference>
<dbReference type="InterPro" id="IPR050583">
    <property type="entry name" value="Mycobacterial_A85_antigen"/>
</dbReference>
<proteinExistence type="predicted"/>
<dbReference type="Gene3D" id="3.40.50.1820">
    <property type="entry name" value="alpha/beta hydrolase"/>
    <property type="match status" value="1"/>
</dbReference>
<dbReference type="Pfam" id="PF00756">
    <property type="entry name" value="Esterase"/>
    <property type="match status" value="1"/>
</dbReference>
<feature type="chain" id="PRO_5038491468" evidence="1">
    <location>
        <begin position="23"/>
        <end position="274"/>
    </location>
</feature>
<comment type="caution">
    <text evidence="2">The sequence shown here is derived from an EMBL/GenBank/DDBJ whole genome shotgun (WGS) entry which is preliminary data.</text>
</comment>
<reference evidence="2" key="2">
    <citation type="submission" date="2021-04" db="EMBL/GenBank/DDBJ databases">
        <authorList>
            <person name="Gilroy R."/>
        </authorList>
    </citation>
    <scope>NUCLEOTIDE SEQUENCE</scope>
    <source>
        <strain evidence="2">ChiHecec2B26-12326</strain>
    </source>
</reference>
<organism evidence="2 3">
    <name type="scientific">Candidatus Parabacteroides intestinigallinarum</name>
    <dbReference type="NCBI Taxonomy" id="2838722"/>
    <lineage>
        <taxon>Bacteria</taxon>
        <taxon>Pseudomonadati</taxon>
        <taxon>Bacteroidota</taxon>
        <taxon>Bacteroidia</taxon>
        <taxon>Bacteroidales</taxon>
        <taxon>Tannerellaceae</taxon>
        <taxon>Parabacteroides</taxon>
    </lineage>
</organism>
<dbReference type="GO" id="GO:0016747">
    <property type="term" value="F:acyltransferase activity, transferring groups other than amino-acyl groups"/>
    <property type="evidence" value="ECO:0007669"/>
    <property type="project" value="TreeGrafter"/>
</dbReference>